<accession>A0A7J5B3I6</accession>
<dbReference type="EMBL" id="WBJX01000002">
    <property type="protein sequence ID" value="KAB1638491.1"/>
    <property type="molecule type" value="Genomic_DNA"/>
</dbReference>
<feature type="compositionally biased region" description="Low complexity" evidence="1">
    <location>
        <begin position="1"/>
        <end position="14"/>
    </location>
</feature>
<gene>
    <name evidence="2" type="ORF">F8O03_08875</name>
</gene>
<dbReference type="RefSeq" id="WP_151423522.1">
    <property type="nucleotide sequence ID" value="NZ_WBJX01000002.1"/>
</dbReference>
<dbReference type="Proteomes" id="UP000490386">
    <property type="component" value="Unassembled WGS sequence"/>
</dbReference>
<feature type="region of interest" description="Disordered" evidence="1">
    <location>
        <begin position="1"/>
        <end position="37"/>
    </location>
</feature>
<organism evidence="2 3">
    <name type="scientific">Pseudoclavibacter terrae</name>
    <dbReference type="NCBI Taxonomy" id="1530195"/>
    <lineage>
        <taxon>Bacteria</taxon>
        <taxon>Bacillati</taxon>
        <taxon>Actinomycetota</taxon>
        <taxon>Actinomycetes</taxon>
        <taxon>Micrococcales</taxon>
        <taxon>Microbacteriaceae</taxon>
        <taxon>Pseudoclavibacter</taxon>
    </lineage>
</organism>
<comment type="caution">
    <text evidence="2">The sequence shown here is derived from an EMBL/GenBank/DDBJ whole genome shotgun (WGS) entry which is preliminary data.</text>
</comment>
<evidence type="ECO:0000313" key="3">
    <source>
        <dbReference type="Proteomes" id="UP000490386"/>
    </source>
</evidence>
<evidence type="ECO:0000313" key="2">
    <source>
        <dbReference type="EMBL" id="KAB1638491.1"/>
    </source>
</evidence>
<keyword evidence="3" id="KW-1185">Reference proteome</keyword>
<protein>
    <submittedName>
        <fullName evidence="2">Uncharacterized protein</fullName>
    </submittedName>
</protein>
<reference evidence="2 3" key="1">
    <citation type="submission" date="2019-09" db="EMBL/GenBank/DDBJ databases">
        <title>Phylogeny of genus Pseudoclavibacter and closely related genus.</title>
        <authorList>
            <person name="Li Y."/>
        </authorList>
    </citation>
    <scope>NUCLEOTIDE SEQUENCE [LARGE SCALE GENOMIC DNA]</scope>
    <source>
        <strain evidence="2 3">THG-MD12</strain>
    </source>
</reference>
<name>A0A7J5B3I6_9MICO</name>
<sequence>MSSTGNSAGANAGAPKGGRVRDSANSGARVQAVHTGLKKVVTGRESVIKEQAVKLAEKLDVKTDGRHHQKIRLALLALNSLVDTLGRDGTAASEKKSSARAEGTDPAGNSERPTTTSASSDEPEDIGTFTAKGNRPAK</sequence>
<dbReference type="AlphaFoldDB" id="A0A7J5B3I6"/>
<feature type="compositionally biased region" description="Polar residues" evidence="1">
    <location>
        <begin position="111"/>
        <end position="120"/>
    </location>
</feature>
<dbReference type="OrthoDB" id="5119157at2"/>
<proteinExistence type="predicted"/>
<feature type="compositionally biased region" description="Basic and acidic residues" evidence="1">
    <location>
        <begin position="93"/>
        <end position="103"/>
    </location>
</feature>
<evidence type="ECO:0000256" key="1">
    <source>
        <dbReference type="SAM" id="MobiDB-lite"/>
    </source>
</evidence>
<feature type="region of interest" description="Disordered" evidence="1">
    <location>
        <begin position="88"/>
        <end position="138"/>
    </location>
</feature>